<dbReference type="SUPFAM" id="SSF56935">
    <property type="entry name" value="Porins"/>
    <property type="match status" value="1"/>
</dbReference>
<sequence length="216" mass="23867">YAALDMFAEHPLRNGWYGRVNYTLSRNEGNTEGQVRSDNGQADVAVTSTWDYPELMLGSFGRLPNDRKHQIKAFGFYEVTPEISVGAFALLASGRPRSCIGTEPNPGATGSPGYTNQTFYCGGATRAQNVIIQRGTLGELPWDKRLDLNVEYRPSMVKGLSLRMDVFNVTDTQVVTSVSEARNVRGNTRIASAYESPLSYSTPRSVKFTAAYDIKF</sequence>
<gene>
    <name evidence="4" type="ORF">D3872_22155</name>
</gene>
<dbReference type="AlphaFoldDB" id="A0A418XAM7"/>
<protein>
    <recommendedName>
        <fullName evidence="6">TonB-dependent receptor</fullName>
    </recommendedName>
</protein>
<evidence type="ECO:0000256" key="3">
    <source>
        <dbReference type="ARBA" id="ARBA00023237"/>
    </source>
</evidence>
<dbReference type="Proteomes" id="UP000284006">
    <property type="component" value="Unassembled WGS sequence"/>
</dbReference>
<reference evidence="4 5" key="1">
    <citation type="submission" date="2018-09" db="EMBL/GenBank/DDBJ databases">
        <authorList>
            <person name="Zhu H."/>
        </authorList>
    </citation>
    <scope>NUCLEOTIDE SEQUENCE [LARGE SCALE GENOMIC DNA]</scope>
    <source>
        <strain evidence="4 5">K1S02-61</strain>
    </source>
</reference>
<evidence type="ECO:0000313" key="4">
    <source>
        <dbReference type="EMBL" id="RJG09545.1"/>
    </source>
</evidence>
<keyword evidence="5" id="KW-1185">Reference proteome</keyword>
<keyword evidence="3" id="KW-0998">Cell outer membrane</keyword>
<evidence type="ECO:0008006" key="6">
    <source>
        <dbReference type="Google" id="ProtNLM"/>
    </source>
</evidence>
<evidence type="ECO:0000313" key="5">
    <source>
        <dbReference type="Proteomes" id="UP000284006"/>
    </source>
</evidence>
<evidence type="ECO:0000256" key="1">
    <source>
        <dbReference type="ARBA" id="ARBA00004442"/>
    </source>
</evidence>
<keyword evidence="2" id="KW-0472">Membrane</keyword>
<dbReference type="Gene3D" id="2.40.170.20">
    <property type="entry name" value="TonB-dependent receptor, beta-barrel domain"/>
    <property type="match status" value="1"/>
</dbReference>
<feature type="non-terminal residue" evidence="4">
    <location>
        <position position="1"/>
    </location>
</feature>
<proteinExistence type="predicted"/>
<dbReference type="InterPro" id="IPR036942">
    <property type="entry name" value="Beta-barrel_TonB_sf"/>
</dbReference>
<evidence type="ECO:0000256" key="2">
    <source>
        <dbReference type="ARBA" id="ARBA00023136"/>
    </source>
</evidence>
<accession>A0A418XAM7</accession>
<comment type="subcellular location">
    <subcellularLocation>
        <location evidence="1">Cell outer membrane</location>
    </subcellularLocation>
</comment>
<name>A0A418XAM7_9BURK</name>
<dbReference type="EMBL" id="QYUP01000167">
    <property type="protein sequence ID" value="RJG09545.1"/>
    <property type="molecule type" value="Genomic_DNA"/>
</dbReference>
<dbReference type="GO" id="GO:0009279">
    <property type="term" value="C:cell outer membrane"/>
    <property type="evidence" value="ECO:0007669"/>
    <property type="project" value="UniProtKB-SubCell"/>
</dbReference>
<organism evidence="4 5">
    <name type="scientific">Massilia cavernae</name>
    <dbReference type="NCBI Taxonomy" id="2320864"/>
    <lineage>
        <taxon>Bacteria</taxon>
        <taxon>Pseudomonadati</taxon>
        <taxon>Pseudomonadota</taxon>
        <taxon>Betaproteobacteria</taxon>
        <taxon>Burkholderiales</taxon>
        <taxon>Oxalobacteraceae</taxon>
        <taxon>Telluria group</taxon>
        <taxon>Massilia</taxon>
    </lineage>
</organism>
<comment type="caution">
    <text evidence="4">The sequence shown here is derived from an EMBL/GenBank/DDBJ whole genome shotgun (WGS) entry which is preliminary data.</text>
</comment>